<organism evidence="3 4">
    <name type="scientific">Marssonina brunnea f. sp. multigermtubi (strain MB_m1)</name>
    <name type="common">Marssonina leaf spot fungus</name>
    <dbReference type="NCBI Taxonomy" id="1072389"/>
    <lineage>
        <taxon>Eukaryota</taxon>
        <taxon>Fungi</taxon>
        <taxon>Dikarya</taxon>
        <taxon>Ascomycota</taxon>
        <taxon>Pezizomycotina</taxon>
        <taxon>Leotiomycetes</taxon>
        <taxon>Helotiales</taxon>
        <taxon>Drepanopezizaceae</taxon>
        <taxon>Drepanopeziza</taxon>
    </lineage>
</organism>
<evidence type="ECO:0000313" key="4">
    <source>
        <dbReference type="Proteomes" id="UP000006753"/>
    </source>
</evidence>
<dbReference type="InParanoid" id="K1XEW0"/>
<evidence type="ECO:0000313" key="3">
    <source>
        <dbReference type="EMBL" id="EKD19443.1"/>
    </source>
</evidence>
<dbReference type="Proteomes" id="UP000006753">
    <property type="component" value="Unassembled WGS sequence"/>
</dbReference>
<protein>
    <recommendedName>
        <fullName evidence="2">2EXR domain-containing protein</fullName>
    </recommendedName>
</protein>
<dbReference type="PANTHER" id="PTHR35910">
    <property type="entry name" value="2EXR DOMAIN-CONTAINING PROTEIN"/>
    <property type="match status" value="1"/>
</dbReference>
<evidence type="ECO:0000259" key="2">
    <source>
        <dbReference type="Pfam" id="PF20150"/>
    </source>
</evidence>
<reference evidence="3 4" key="1">
    <citation type="journal article" date="2012" name="BMC Genomics">
        <title>Sequencing the genome of Marssonina brunnea reveals fungus-poplar co-evolution.</title>
        <authorList>
            <person name="Zhu S."/>
            <person name="Cao Y.-Z."/>
            <person name="Jiang C."/>
            <person name="Tan B.-Y."/>
            <person name="Wang Z."/>
            <person name="Feng S."/>
            <person name="Zhang L."/>
            <person name="Su X.-H."/>
            <person name="Brejova B."/>
            <person name="Vinar T."/>
            <person name="Xu M."/>
            <person name="Wang M.-X."/>
            <person name="Zhang S.-G."/>
            <person name="Huang M.-R."/>
            <person name="Wu R."/>
            <person name="Zhou Y."/>
        </authorList>
    </citation>
    <scope>NUCLEOTIDE SEQUENCE [LARGE SCALE GENOMIC DNA]</scope>
    <source>
        <strain evidence="3 4">MB_m1</strain>
    </source>
</reference>
<proteinExistence type="predicted"/>
<sequence>MSASARSQPCLKHSKEQPLLGLRLLPNSDGRKSPNKALCVAFEVRMRILLSDSMDDVLSFKSRDKKRLRILTATDQKHSKLAVYRLRCKEILLVIEDLAERVYIENLAMINLGFRLLPAKQKRQSLHMLSVRLHFKLLRNLGFNGVLGRQSFNLVCTAEIGEMPAGIADEIRAKIKEKREAFHCDSDLDCLYRVFRLIMIYDSEAVALVFLSHIIACRSSTKVSRLSCESQWLYVPDTTTVLLVRILARQPRKRAPLSFRPLRLSNLSRPHQSLSPSSINTHTPEQAALQPKARRGSSHIPHMKIVHPDHQRLVRERDQALNQYLERLEVDLDFMCIDFRLCRLLIEKYEYCEILEEIKSCRESALIRRAEMIAANNFIARGFKKFRHLPPELRSCVWSLASLDHAQSRVHIIFLDTQRSKYVSNQHRSALLRTCFESRAEYLRSTKTTFAFENHINFEIDTVLVWETFATYNADQNIPDDFLTTWFSNFLKFQATSQIKHLALGEDIFLALDPEVVNSLRIVMPQCREVTVLVDGTRSTLEIADLKLTHLSARQQRKLLAVVEVRHWAKACNLFGLKKGNGREDDFLKIRYAIAEPLEETSKELDEQSSCSDEGDT</sequence>
<dbReference type="PANTHER" id="PTHR35910:SF1">
    <property type="entry name" value="2EXR DOMAIN-CONTAINING PROTEIN"/>
    <property type="match status" value="1"/>
</dbReference>
<dbReference type="EMBL" id="JH921431">
    <property type="protein sequence ID" value="EKD19443.1"/>
    <property type="molecule type" value="Genomic_DNA"/>
</dbReference>
<name>K1XEW0_MARBU</name>
<evidence type="ECO:0000256" key="1">
    <source>
        <dbReference type="SAM" id="MobiDB-lite"/>
    </source>
</evidence>
<dbReference type="GeneID" id="18758615"/>
<feature type="region of interest" description="Disordered" evidence="1">
    <location>
        <begin position="268"/>
        <end position="288"/>
    </location>
</feature>
<dbReference type="HOGENOM" id="CLU_442842_0_0_1"/>
<dbReference type="InterPro" id="IPR045518">
    <property type="entry name" value="2EXR"/>
</dbReference>
<gene>
    <name evidence="3" type="ORF">MBM_02680</name>
</gene>
<accession>K1XEW0</accession>
<keyword evidence="4" id="KW-1185">Reference proteome</keyword>
<dbReference type="AlphaFoldDB" id="K1XEW0"/>
<dbReference type="Pfam" id="PF20150">
    <property type="entry name" value="2EXR"/>
    <property type="match status" value="1"/>
</dbReference>
<dbReference type="OrthoDB" id="3473305at2759"/>
<feature type="compositionally biased region" description="Polar residues" evidence="1">
    <location>
        <begin position="268"/>
        <end position="284"/>
    </location>
</feature>
<feature type="domain" description="2EXR" evidence="2">
    <location>
        <begin position="383"/>
        <end position="463"/>
    </location>
</feature>
<dbReference type="KEGG" id="mbe:MBM_02680"/>